<evidence type="ECO:0000313" key="3">
    <source>
        <dbReference type="Proteomes" id="UP000317318"/>
    </source>
</evidence>
<gene>
    <name evidence="2" type="ORF">Pan189_31120</name>
</gene>
<evidence type="ECO:0000313" key="2">
    <source>
        <dbReference type="EMBL" id="QDT38715.1"/>
    </source>
</evidence>
<evidence type="ECO:0000259" key="1">
    <source>
        <dbReference type="Pfam" id="PF22481"/>
    </source>
</evidence>
<proteinExistence type="predicted"/>
<dbReference type="InterPro" id="IPR054254">
    <property type="entry name" value="DUF6985"/>
</dbReference>
<dbReference type="EMBL" id="CP036268">
    <property type="protein sequence ID" value="QDT38715.1"/>
    <property type="molecule type" value="Genomic_DNA"/>
</dbReference>
<name>A0A517R494_9PLAN</name>
<sequence>MTKWNHPDLGDFKFDCTGWAKQYDFAAFKPFIYRWHGRNVGCSKIKLEFEAEDETELPSKQAVTVARRVIKNQETLAKRIAKAVWNDLQGKGEDSGMWWHGDTNTINEMIDAGFKDRKRKPFDKLDDIYHLIGGASVWIRESIWLYEKPSATITFEAAFDIEHGLGVLTDGSRILGTGYQTSVTPYFKEQFHKKSR</sequence>
<dbReference type="Proteomes" id="UP000317318">
    <property type="component" value="Chromosome"/>
</dbReference>
<reference evidence="2 3" key="1">
    <citation type="submission" date="2019-02" db="EMBL/GenBank/DDBJ databases">
        <title>Deep-cultivation of Planctomycetes and their phenomic and genomic characterization uncovers novel biology.</title>
        <authorList>
            <person name="Wiegand S."/>
            <person name="Jogler M."/>
            <person name="Boedeker C."/>
            <person name="Pinto D."/>
            <person name="Vollmers J."/>
            <person name="Rivas-Marin E."/>
            <person name="Kohn T."/>
            <person name="Peeters S.H."/>
            <person name="Heuer A."/>
            <person name="Rast P."/>
            <person name="Oberbeckmann S."/>
            <person name="Bunk B."/>
            <person name="Jeske O."/>
            <person name="Meyerdierks A."/>
            <person name="Storesund J.E."/>
            <person name="Kallscheuer N."/>
            <person name="Luecker S."/>
            <person name="Lage O.M."/>
            <person name="Pohl T."/>
            <person name="Merkel B.J."/>
            <person name="Hornburger P."/>
            <person name="Mueller R.-W."/>
            <person name="Bruemmer F."/>
            <person name="Labrenz M."/>
            <person name="Spormann A.M."/>
            <person name="Op den Camp H."/>
            <person name="Overmann J."/>
            <person name="Amann R."/>
            <person name="Jetten M.S.M."/>
            <person name="Mascher T."/>
            <person name="Medema M.H."/>
            <person name="Devos D.P."/>
            <person name="Kaster A.-K."/>
            <person name="Ovreas L."/>
            <person name="Rohde M."/>
            <person name="Galperin M.Y."/>
            <person name="Jogler C."/>
        </authorList>
    </citation>
    <scope>NUCLEOTIDE SEQUENCE [LARGE SCALE GENOMIC DNA]</scope>
    <source>
        <strain evidence="2 3">Pan189</strain>
    </source>
</reference>
<dbReference type="RefSeq" id="WP_145364797.1">
    <property type="nucleotide sequence ID" value="NZ_CP036268.1"/>
</dbReference>
<feature type="domain" description="DUF6985" evidence="1">
    <location>
        <begin position="43"/>
        <end position="181"/>
    </location>
</feature>
<dbReference type="OrthoDB" id="9998648at2"/>
<keyword evidence="3" id="KW-1185">Reference proteome</keyword>
<dbReference type="Pfam" id="PF22481">
    <property type="entry name" value="DUF6985"/>
    <property type="match status" value="1"/>
</dbReference>
<dbReference type="AlphaFoldDB" id="A0A517R494"/>
<protein>
    <recommendedName>
        <fullName evidence="1">DUF6985 domain-containing protein</fullName>
    </recommendedName>
</protein>
<dbReference type="KEGG" id="svp:Pan189_31120"/>
<organism evidence="2 3">
    <name type="scientific">Stratiformator vulcanicus</name>
    <dbReference type="NCBI Taxonomy" id="2527980"/>
    <lineage>
        <taxon>Bacteria</taxon>
        <taxon>Pseudomonadati</taxon>
        <taxon>Planctomycetota</taxon>
        <taxon>Planctomycetia</taxon>
        <taxon>Planctomycetales</taxon>
        <taxon>Planctomycetaceae</taxon>
        <taxon>Stratiformator</taxon>
    </lineage>
</organism>
<accession>A0A517R494</accession>